<dbReference type="OrthoDB" id="9907676at2759"/>
<evidence type="ECO:0000259" key="1">
    <source>
        <dbReference type="Pfam" id="PF17791"/>
    </source>
</evidence>
<accession>A0A2G9QJ80</accession>
<feature type="domain" description="Macroglobulin" evidence="1">
    <location>
        <begin position="55"/>
        <end position="128"/>
    </location>
</feature>
<dbReference type="InterPro" id="IPR050473">
    <property type="entry name" value="A2M/Complement_sys"/>
</dbReference>
<dbReference type="AlphaFoldDB" id="A0A2G9QJ80"/>
<dbReference type="Gene3D" id="2.60.40.1930">
    <property type="match status" value="1"/>
</dbReference>
<sequence>MSSFKDPGKNRIGQWLNVSLSHGMAELSLPLSSEPTLGEYSIRVKGTGHTISVEEYVLPKFEVTLRFPEVVMFNSEQFPLHVCGRYTYGKPVQGNYTATVCRQQYSYSHLYWWWQEMQSDTNICAKFSGKVGATEWQLDLNWTMNNKLGSPLTILKRICKAYDLFSQSK</sequence>
<evidence type="ECO:0000313" key="2">
    <source>
        <dbReference type="EMBL" id="PIO15616.1"/>
    </source>
</evidence>
<gene>
    <name evidence="2" type="ORF">AB205_0040310</name>
</gene>
<organism evidence="2 3">
    <name type="scientific">Aquarana catesbeiana</name>
    <name type="common">American bullfrog</name>
    <name type="synonym">Rana catesbeiana</name>
    <dbReference type="NCBI Taxonomy" id="8400"/>
    <lineage>
        <taxon>Eukaryota</taxon>
        <taxon>Metazoa</taxon>
        <taxon>Chordata</taxon>
        <taxon>Craniata</taxon>
        <taxon>Vertebrata</taxon>
        <taxon>Euteleostomi</taxon>
        <taxon>Amphibia</taxon>
        <taxon>Batrachia</taxon>
        <taxon>Anura</taxon>
        <taxon>Neobatrachia</taxon>
        <taxon>Ranoidea</taxon>
        <taxon>Ranidae</taxon>
        <taxon>Aquarana</taxon>
    </lineage>
</organism>
<dbReference type="PANTHER" id="PTHR11412">
    <property type="entry name" value="MACROGLOBULIN / COMPLEMENT"/>
    <property type="match status" value="1"/>
</dbReference>
<dbReference type="Pfam" id="PF17791">
    <property type="entry name" value="MG3"/>
    <property type="match status" value="1"/>
</dbReference>
<dbReference type="EMBL" id="KV972934">
    <property type="protein sequence ID" value="PIO15616.1"/>
    <property type="molecule type" value="Genomic_DNA"/>
</dbReference>
<evidence type="ECO:0000313" key="3">
    <source>
        <dbReference type="Proteomes" id="UP000228934"/>
    </source>
</evidence>
<dbReference type="Proteomes" id="UP000228934">
    <property type="component" value="Unassembled WGS sequence"/>
</dbReference>
<reference evidence="3" key="1">
    <citation type="journal article" date="2017" name="Nat. Commun.">
        <title>The North American bullfrog draft genome provides insight into hormonal regulation of long noncoding RNA.</title>
        <authorList>
            <person name="Hammond S.A."/>
            <person name="Warren R.L."/>
            <person name="Vandervalk B.P."/>
            <person name="Kucuk E."/>
            <person name="Khan H."/>
            <person name="Gibb E.A."/>
            <person name="Pandoh P."/>
            <person name="Kirk H."/>
            <person name="Zhao Y."/>
            <person name="Jones M."/>
            <person name="Mungall A.J."/>
            <person name="Coope R."/>
            <person name="Pleasance S."/>
            <person name="Moore R.A."/>
            <person name="Holt R.A."/>
            <person name="Round J.M."/>
            <person name="Ohora S."/>
            <person name="Walle B.V."/>
            <person name="Veldhoen N."/>
            <person name="Helbing C.C."/>
            <person name="Birol I."/>
        </authorList>
    </citation>
    <scope>NUCLEOTIDE SEQUENCE [LARGE SCALE GENOMIC DNA]</scope>
</reference>
<proteinExistence type="predicted"/>
<dbReference type="InterPro" id="IPR041555">
    <property type="entry name" value="MG3"/>
</dbReference>
<dbReference type="PANTHER" id="PTHR11412:SF182">
    <property type="entry name" value="ALPHA-2-MACROGLOBULIN-LIKE PROTEIN 1"/>
    <property type="match status" value="1"/>
</dbReference>
<keyword evidence="3" id="KW-1185">Reference proteome</keyword>
<protein>
    <recommendedName>
        <fullName evidence="1">Macroglobulin domain-containing protein</fullName>
    </recommendedName>
</protein>
<name>A0A2G9QJ80_AQUCT</name>
<dbReference type="Gene3D" id="2.60.40.1940">
    <property type="match status" value="1"/>
</dbReference>